<dbReference type="InterPro" id="IPR000014">
    <property type="entry name" value="PAS"/>
</dbReference>
<dbReference type="SUPFAM" id="SSF81606">
    <property type="entry name" value="PP2C-like"/>
    <property type="match status" value="1"/>
</dbReference>
<dbReference type="InterPro" id="IPR000700">
    <property type="entry name" value="PAS-assoc_C"/>
</dbReference>
<evidence type="ECO:0000313" key="5">
    <source>
        <dbReference type="Proteomes" id="UP000319213"/>
    </source>
</evidence>
<sequence length="560" mass="61754">MVGYLPDGRETREVTVNPSTVVEEPEWPLAGRMGCTPDEVLDHLQRITGDERVVPRAHAHRPEAAEPVPPWIDALLDVVPTPAALLVPIRDPGGTIVEFRIDRCNGEAADLMGRAARRIIGRRLCEVFPGIGPSGLFEAYVKVMRTGEPVRLGPLTYQEPVNGVLCPVVLSVRARRVADGLLVSWQFHDDQARLAAHLRDVERMGRLGWAEWNLVTGKISWTGQLYEIFRGHAPRLPLPLDEIPDHVHPDDAPEARRALTALTELHRPQAFEFRVGERHVAATVEPVLDNLGRPIAFRGVMQDVTLRRRIEEQLARSQVELERHRVRLAEEMQRALLPDAHPELPGLRFAVRYHPAENTAQVGGDWYEATTLPDGRVLIVIGDASGHGLTAAARMAQLRNALLGVAFTGADPAAILRCLNRLVLHVQEQTATATAVVAHFDPATRRLTWARAGHPAPILVRDGRARRLRNDFGPLLGATEEADYRATTTALRPGDLVLLYTDGLVERRGGDLADPARALRRTVLGDDPAADPDRMLAAFDIGNPEDDTCVLAFQVVPEPC</sequence>
<proteinExistence type="predicted"/>
<dbReference type="InterPro" id="IPR052016">
    <property type="entry name" value="Bact_Sigma-Reg"/>
</dbReference>
<dbReference type="InterPro" id="IPR035965">
    <property type="entry name" value="PAS-like_dom_sf"/>
</dbReference>
<accession>A0A543IPZ5</accession>
<dbReference type="Gene3D" id="3.60.40.10">
    <property type="entry name" value="PPM-type phosphatase domain"/>
    <property type="match status" value="1"/>
</dbReference>
<keyword evidence="1" id="KW-0378">Hydrolase</keyword>
<dbReference type="InterPro" id="IPR036457">
    <property type="entry name" value="PPM-type-like_dom_sf"/>
</dbReference>
<dbReference type="SUPFAM" id="SSF55785">
    <property type="entry name" value="PYP-like sensor domain (PAS domain)"/>
    <property type="match status" value="2"/>
</dbReference>
<evidence type="ECO:0000256" key="1">
    <source>
        <dbReference type="ARBA" id="ARBA00022801"/>
    </source>
</evidence>
<dbReference type="CDD" id="cd00130">
    <property type="entry name" value="PAS"/>
    <property type="match status" value="1"/>
</dbReference>
<gene>
    <name evidence="4" type="ORF">FHX40_4809</name>
</gene>
<dbReference type="EMBL" id="VFPQ01000002">
    <property type="protein sequence ID" value="TQM72656.1"/>
    <property type="molecule type" value="Genomic_DNA"/>
</dbReference>
<reference evidence="4 5" key="1">
    <citation type="submission" date="2019-06" db="EMBL/GenBank/DDBJ databases">
        <title>Sequencing the genomes of 1000 actinobacteria strains.</title>
        <authorList>
            <person name="Klenk H.-P."/>
        </authorList>
    </citation>
    <scope>NUCLEOTIDE SEQUENCE [LARGE SCALE GENOMIC DNA]</scope>
    <source>
        <strain evidence="4 5">DSM 43186</strain>
    </source>
</reference>
<name>A0A543IPZ5_9ACTN</name>
<dbReference type="InterPro" id="IPR013656">
    <property type="entry name" value="PAS_4"/>
</dbReference>
<dbReference type="PANTHER" id="PTHR43156">
    <property type="entry name" value="STAGE II SPORULATION PROTEIN E-RELATED"/>
    <property type="match status" value="1"/>
</dbReference>
<keyword evidence="2" id="KW-0175">Coiled coil</keyword>
<dbReference type="Gene3D" id="3.30.450.20">
    <property type="entry name" value="PAS domain"/>
    <property type="match status" value="2"/>
</dbReference>
<evidence type="ECO:0000256" key="2">
    <source>
        <dbReference type="SAM" id="Coils"/>
    </source>
</evidence>
<dbReference type="AlphaFoldDB" id="A0A543IPZ5"/>
<dbReference type="RefSeq" id="WP_170198980.1">
    <property type="nucleotide sequence ID" value="NZ_BMPV01000002.1"/>
</dbReference>
<protein>
    <submittedName>
        <fullName evidence="4">PAS domain-containing protein</fullName>
    </submittedName>
</protein>
<dbReference type="Pfam" id="PF07228">
    <property type="entry name" value="SpoIIE"/>
    <property type="match status" value="1"/>
</dbReference>
<dbReference type="InterPro" id="IPR001932">
    <property type="entry name" value="PPM-type_phosphatase-like_dom"/>
</dbReference>
<dbReference type="Pfam" id="PF08448">
    <property type="entry name" value="PAS_4"/>
    <property type="match status" value="1"/>
</dbReference>
<dbReference type="PROSITE" id="PS50113">
    <property type="entry name" value="PAC"/>
    <property type="match status" value="1"/>
</dbReference>
<organism evidence="4 5">
    <name type="scientific">Thermopolyspora flexuosa</name>
    <dbReference type="NCBI Taxonomy" id="103836"/>
    <lineage>
        <taxon>Bacteria</taxon>
        <taxon>Bacillati</taxon>
        <taxon>Actinomycetota</taxon>
        <taxon>Actinomycetes</taxon>
        <taxon>Streptosporangiales</taxon>
        <taxon>Streptosporangiaceae</taxon>
        <taxon>Thermopolyspora</taxon>
    </lineage>
</organism>
<dbReference type="SMART" id="SM00331">
    <property type="entry name" value="PP2C_SIG"/>
    <property type="match status" value="1"/>
</dbReference>
<dbReference type="GO" id="GO:0016791">
    <property type="term" value="F:phosphatase activity"/>
    <property type="evidence" value="ECO:0007669"/>
    <property type="project" value="TreeGrafter"/>
</dbReference>
<evidence type="ECO:0000259" key="3">
    <source>
        <dbReference type="PROSITE" id="PS50113"/>
    </source>
</evidence>
<dbReference type="PANTHER" id="PTHR43156:SF2">
    <property type="entry name" value="STAGE II SPORULATION PROTEIN E"/>
    <property type="match status" value="1"/>
</dbReference>
<feature type="coiled-coil region" evidence="2">
    <location>
        <begin position="307"/>
        <end position="334"/>
    </location>
</feature>
<dbReference type="Proteomes" id="UP000319213">
    <property type="component" value="Unassembled WGS sequence"/>
</dbReference>
<evidence type="ECO:0000313" key="4">
    <source>
        <dbReference type="EMBL" id="TQM72656.1"/>
    </source>
</evidence>
<comment type="caution">
    <text evidence="4">The sequence shown here is derived from an EMBL/GenBank/DDBJ whole genome shotgun (WGS) entry which is preliminary data.</text>
</comment>
<feature type="domain" description="PAC" evidence="3">
    <location>
        <begin position="264"/>
        <end position="316"/>
    </location>
</feature>
<keyword evidence="5" id="KW-1185">Reference proteome</keyword>